<evidence type="ECO:0000313" key="1">
    <source>
        <dbReference type="EMBL" id="CNL62728.1"/>
    </source>
</evidence>
<dbReference type="InterPro" id="IPR020000">
    <property type="entry name" value="Phage_P2_LysB"/>
</dbReference>
<keyword evidence="2" id="KW-1185">Reference proteome</keyword>
<organism evidence="1 2">
    <name type="scientific">Yersinia aldovae</name>
    <dbReference type="NCBI Taxonomy" id="29483"/>
    <lineage>
        <taxon>Bacteria</taxon>
        <taxon>Pseudomonadati</taxon>
        <taxon>Pseudomonadota</taxon>
        <taxon>Gammaproteobacteria</taxon>
        <taxon>Enterobacterales</taxon>
        <taxon>Yersiniaceae</taxon>
        <taxon>Yersinia</taxon>
    </lineage>
</organism>
<proteinExistence type="predicted"/>
<gene>
    <name evidence="1" type="ORF">ERS137966_03753</name>
</gene>
<sequence>MSLSLFIPKQWLVMASLLLAVITVVGVQTWRLSSAARELTAVNEMASTQKQTINDLHVVLSDRQKQLASLYQQAQANDEAQLALRNQLARNDRLLVNRSDEIKRLIRENDTVKRWANESLPVDIIRLRQRPAITGSNTFTAWLSDADTLPATGQ</sequence>
<dbReference type="NCBIfam" id="TIGR03495">
    <property type="entry name" value="phage_LysB"/>
    <property type="match status" value="1"/>
</dbReference>
<name>A0ABM9SXI0_YERAL</name>
<accession>A0ABM9SXI0</accession>
<evidence type="ECO:0000313" key="2">
    <source>
        <dbReference type="Proteomes" id="UP000038647"/>
    </source>
</evidence>
<dbReference type="Proteomes" id="UP000038647">
    <property type="component" value="Unassembled WGS sequence"/>
</dbReference>
<reference evidence="1 2" key="1">
    <citation type="submission" date="2015-03" db="EMBL/GenBank/DDBJ databases">
        <authorList>
            <consortium name="Pathogen Informatics"/>
            <person name="Murphy D."/>
        </authorList>
    </citation>
    <scope>NUCLEOTIDE SEQUENCE [LARGE SCALE GENOMIC DNA]</scope>
    <source>
        <strain evidence="1 2">IP08791</strain>
    </source>
</reference>
<comment type="caution">
    <text evidence="1">The sequence shown here is derived from an EMBL/GenBank/DDBJ whole genome shotgun (WGS) entry which is preliminary data.</text>
</comment>
<dbReference type="EMBL" id="CQEH01000023">
    <property type="protein sequence ID" value="CNL62728.1"/>
    <property type="molecule type" value="Genomic_DNA"/>
</dbReference>
<dbReference type="RefSeq" id="WP_072085797.1">
    <property type="nucleotide sequence ID" value="NZ_CABHQE010000096.1"/>
</dbReference>
<protein>
    <submittedName>
        <fullName evidence="1">Regulatory protein</fullName>
    </submittedName>
</protein>